<dbReference type="SUPFAM" id="SSF103481">
    <property type="entry name" value="Multidrug resistance efflux transporter EmrE"/>
    <property type="match status" value="1"/>
</dbReference>
<feature type="transmembrane region" description="Helical" evidence="8">
    <location>
        <begin position="477"/>
        <end position="507"/>
    </location>
</feature>
<evidence type="ECO:0000256" key="6">
    <source>
        <dbReference type="ARBA" id="ARBA00023136"/>
    </source>
</evidence>
<feature type="transmembrane region" description="Helical" evidence="8">
    <location>
        <begin position="114"/>
        <end position="132"/>
    </location>
</feature>
<proteinExistence type="inferred from homology"/>
<evidence type="ECO:0000256" key="4">
    <source>
        <dbReference type="ARBA" id="ARBA00022692"/>
    </source>
</evidence>
<dbReference type="EMBL" id="HBEV01003174">
    <property type="protein sequence ID" value="CAD8579969.1"/>
    <property type="molecule type" value="Transcribed_RNA"/>
</dbReference>
<evidence type="ECO:0000256" key="2">
    <source>
        <dbReference type="ARBA" id="ARBA00008349"/>
    </source>
</evidence>
<comment type="subcellular location">
    <subcellularLocation>
        <location evidence="1">Membrane</location>
        <topology evidence="1">Multi-pass membrane protein</topology>
    </subcellularLocation>
</comment>
<feature type="region of interest" description="Disordered" evidence="7">
    <location>
        <begin position="543"/>
        <end position="609"/>
    </location>
</feature>
<feature type="transmembrane region" description="Helical" evidence="8">
    <location>
        <begin position="400"/>
        <end position="421"/>
    </location>
</feature>
<feature type="transmembrane region" description="Helical" evidence="8">
    <location>
        <begin position="368"/>
        <end position="388"/>
    </location>
</feature>
<keyword evidence="6 8" id="KW-0472">Membrane</keyword>
<dbReference type="Pfam" id="PF08449">
    <property type="entry name" value="UAA"/>
    <property type="match status" value="2"/>
</dbReference>
<reference evidence="9" key="1">
    <citation type="submission" date="2021-01" db="EMBL/GenBank/DDBJ databases">
        <authorList>
            <person name="Corre E."/>
            <person name="Pelletier E."/>
            <person name="Niang G."/>
            <person name="Scheremetjew M."/>
            <person name="Finn R."/>
            <person name="Kale V."/>
            <person name="Holt S."/>
            <person name="Cochrane G."/>
            <person name="Meng A."/>
            <person name="Brown T."/>
            <person name="Cohen L."/>
        </authorList>
    </citation>
    <scope>NUCLEOTIDE SEQUENCE</scope>
    <source>
        <strain evidence="9">CCMP494</strain>
    </source>
</reference>
<feature type="transmembrane region" description="Helical" evidence="8">
    <location>
        <begin position="442"/>
        <end position="471"/>
    </location>
</feature>
<evidence type="ECO:0000313" key="9">
    <source>
        <dbReference type="EMBL" id="CAD8579969.1"/>
    </source>
</evidence>
<feature type="compositionally biased region" description="Polar residues" evidence="7">
    <location>
        <begin position="574"/>
        <end position="583"/>
    </location>
</feature>
<dbReference type="InterPro" id="IPR013657">
    <property type="entry name" value="SCL35B1-4/HUT1"/>
</dbReference>
<feature type="compositionally biased region" description="Basic and acidic residues" evidence="7">
    <location>
        <begin position="43"/>
        <end position="53"/>
    </location>
</feature>
<evidence type="ECO:0000256" key="8">
    <source>
        <dbReference type="SAM" id="Phobius"/>
    </source>
</evidence>
<dbReference type="GO" id="GO:0000139">
    <property type="term" value="C:Golgi membrane"/>
    <property type="evidence" value="ECO:0007669"/>
    <property type="project" value="TreeGrafter"/>
</dbReference>
<protein>
    <recommendedName>
        <fullName evidence="10">Drug/Metabolite transporter superfamily</fullName>
    </recommendedName>
</protein>
<name>A0A7S0PMW6_MICPS</name>
<gene>
    <name evidence="9" type="ORF">MSP1404_LOCUS2408</name>
</gene>
<feature type="transmembrane region" description="Helical" evidence="8">
    <location>
        <begin position="159"/>
        <end position="181"/>
    </location>
</feature>
<keyword evidence="3" id="KW-0813">Transport</keyword>
<accession>A0A7S0PMW6</accession>
<evidence type="ECO:0000256" key="5">
    <source>
        <dbReference type="ARBA" id="ARBA00022989"/>
    </source>
</evidence>
<feature type="region of interest" description="Disordered" evidence="7">
    <location>
        <begin position="1"/>
        <end position="53"/>
    </location>
</feature>
<comment type="similarity">
    <text evidence="2">Belongs to the nucleotide-sugar transporter family. UDP-galactose:UMP antiporter (TC 2.A.7.11) subfamily.</text>
</comment>
<feature type="compositionally biased region" description="Basic and acidic residues" evidence="7">
    <location>
        <begin position="1"/>
        <end position="37"/>
    </location>
</feature>
<feature type="compositionally biased region" description="Basic and acidic residues" evidence="7">
    <location>
        <begin position="543"/>
        <end position="557"/>
    </location>
</feature>
<dbReference type="AlphaFoldDB" id="A0A7S0PMW6"/>
<organism evidence="9">
    <name type="scientific">Micromonas pusilla</name>
    <name type="common">Picoplanktonic green alga</name>
    <name type="synonym">Chromulina pusilla</name>
    <dbReference type="NCBI Taxonomy" id="38833"/>
    <lineage>
        <taxon>Eukaryota</taxon>
        <taxon>Viridiplantae</taxon>
        <taxon>Chlorophyta</taxon>
        <taxon>Mamiellophyceae</taxon>
        <taxon>Mamiellales</taxon>
        <taxon>Mamiellaceae</taxon>
        <taxon>Micromonas</taxon>
    </lineage>
</organism>
<feature type="transmembrane region" description="Helical" evidence="8">
    <location>
        <begin position="193"/>
        <end position="212"/>
    </location>
</feature>
<dbReference type="GO" id="GO:0005789">
    <property type="term" value="C:endoplasmic reticulum membrane"/>
    <property type="evidence" value="ECO:0007669"/>
    <property type="project" value="TreeGrafter"/>
</dbReference>
<feature type="transmembrane region" description="Helical" evidence="8">
    <location>
        <begin position="243"/>
        <end position="263"/>
    </location>
</feature>
<keyword evidence="4 8" id="KW-0812">Transmembrane</keyword>
<evidence type="ECO:0008006" key="10">
    <source>
        <dbReference type="Google" id="ProtNLM"/>
    </source>
</evidence>
<evidence type="ECO:0000256" key="7">
    <source>
        <dbReference type="SAM" id="MobiDB-lite"/>
    </source>
</evidence>
<keyword evidence="5 8" id="KW-1133">Transmembrane helix</keyword>
<dbReference type="InterPro" id="IPR037185">
    <property type="entry name" value="EmrE-like"/>
</dbReference>
<sequence>MSDSAARVRDAADDERREERELELADRARKKEGGAGHEDEDAREGRSPRQREGRGWFRHRRGFFIGSWSDMYGAGLGRSKSAGALGAKPPRGDAEGRMPQVATRTSRRYRTPGNLVACTLGVLVSLCIYGVLQERLMTIPYGGGGGDDSSPPEFFRSSIFLVLMNRLVTVAVSATGIFLTGERFSPKGTPLELYAMIAFGNLVTTVCQYEVLKYLSFAASTLAKCAKIIPVMCWGRLILNKRYSAADFVSAFVVTAGCFIFVLDRGMLADRDPSHQSPWVGTANATSSFKERHGLGGDRGWHWHEHRESQLHDYSATARPVDAMLAASDGGSAAGDVALARLGEDPFEAIAPNKFVDSLLPRGQLHQLALGVVIMVVYLGFDGFTSTFQQMLYRRYSTSILNQIFFTTCFSSCMSTAWLLTTDQVPGVIQFIKIHPECVQDIFTLSVSSAVSQFAISYTIFCFGAVTLASVMTFRQFISVVISCFLFGSPLTLAQWFGVCLVLAPVIQRIDIERRKPAVFRVDSVVGDLSQLAEWEEERERLEREGKAGAKQEESHHGFGFGSLFSRDGRDSYAESNASSERQVSPGKWFSPRQSINMDDEDPEHGKGK</sequence>
<feature type="region of interest" description="Disordered" evidence="7">
    <location>
        <begin position="82"/>
        <end position="104"/>
    </location>
</feature>
<evidence type="ECO:0000256" key="3">
    <source>
        <dbReference type="ARBA" id="ARBA00022448"/>
    </source>
</evidence>
<dbReference type="GO" id="GO:0046964">
    <property type="term" value="F:3'-phosphoadenosine 5'-phosphosulfate transmembrane transporter activity"/>
    <property type="evidence" value="ECO:0007669"/>
    <property type="project" value="TreeGrafter"/>
</dbReference>
<dbReference type="PANTHER" id="PTHR10778">
    <property type="entry name" value="SOLUTE CARRIER FAMILY 35 MEMBER B"/>
    <property type="match status" value="1"/>
</dbReference>
<evidence type="ECO:0000256" key="1">
    <source>
        <dbReference type="ARBA" id="ARBA00004141"/>
    </source>
</evidence>
<dbReference type="PANTHER" id="PTHR10778:SF13">
    <property type="entry name" value="ADENOSINE 3'-PHOSPHO 5'-PHOSPHOSULFATE TRANSPORTER 1"/>
    <property type="match status" value="1"/>
</dbReference>